<dbReference type="CDD" id="cd01941">
    <property type="entry name" value="YeiC_kinase_like"/>
    <property type="match status" value="1"/>
</dbReference>
<evidence type="ECO:0000259" key="3">
    <source>
        <dbReference type="Pfam" id="PF00294"/>
    </source>
</evidence>
<dbReference type="SUPFAM" id="SSF53613">
    <property type="entry name" value="Ribokinase-like"/>
    <property type="match status" value="1"/>
</dbReference>
<evidence type="ECO:0000313" key="4">
    <source>
        <dbReference type="EMBL" id="SDM40428.1"/>
    </source>
</evidence>
<dbReference type="GO" id="GO:0016301">
    <property type="term" value="F:kinase activity"/>
    <property type="evidence" value="ECO:0007669"/>
    <property type="project" value="UniProtKB-KW"/>
</dbReference>
<dbReference type="InterPro" id="IPR002173">
    <property type="entry name" value="Carboh/pur_kinase_PfkB_CS"/>
</dbReference>
<keyword evidence="2 4" id="KW-0418">Kinase</keyword>
<dbReference type="InterPro" id="IPR036388">
    <property type="entry name" value="WH-like_DNA-bd_sf"/>
</dbReference>
<dbReference type="RefSeq" id="WP_092727435.1">
    <property type="nucleotide sequence ID" value="NZ_FNGW01000011.1"/>
</dbReference>
<name>A0A1G9SY96_9FIRM</name>
<gene>
    <name evidence="4" type="ORF">SAMN04515677_11125</name>
</gene>
<evidence type="ECO:0000313" key="5">
    <source>
        <dbReference type="Proteomes" id="UP000199068"/>
    </source>
</evidence>
<dbReference type="Gene3D" id="1.10.10.10">
    <property type="entry name" value="Winged helix-like DNA-binding domain superfamily/Winged helix DNA-binding domain"/>
    <property type="match status" value="1"/>
</dbReference>
<evidence type="ECO:0000256" key="1">
    <source>
        <dbReference type="ARBA" id="ARBA00022679"/>
    </source>
</evidence>
<reference evidence="4 5" key="1">
    <citation type="submission" date="2016-10" db="EMBL/GenBank/DDBJ databases">
        <authorList>
            <person name="de Groot N.N."/>
        </authorList>
    </citation>
    <scope>NUCLEOTIDE SEQUENCE [LARGE SCALE GENOMIC DNA]</scope>
    <source>
        <strain evidence="4 5">DSM 797</strain>
    </source>
</reference>
<keyword evidence="5" id="KW-1185">Reference proteome</keyword>
<proteinExistence type="predicted"/>
<dbReference type="PANTHER" id="PTHR10584:SF166">
    <property type="entry name" value="RIBOKINASE"/>
    <property type="match status" value="1"/>
</dbReference>
<organism evidence="4 5">
    <name type="scientific">Romboutsia lituseburensis DSM 797</name>
    <dbReference type="NCBI Taxonomy" id="1121325"/>
    <lineage>
        <taxon>Bacteria</taxon>
        <taxon>Bacillati</taxon>
        <taxon>Bacillota</taxon>
        <taxon>Clostridia</taxon>
        <taxon>Peptostreptococcales</taxon>
        <taxon>Peptostreptococcaceae</taxon>
        <taxon>Romboutsia</taxon>
    </lineage>
</organism>
<dbReference type="STRING" id="1121325.SAMN04515677_11125"/>
<dbReference type="SUPFAM" id="SSF46785">
    <property type="entry name" value="Winged helix' DNA-binding domain"/>
    <property type="match status" value="1"/>
</dbReference>
<accession>A0A1G9SY96</accession>
<dbReference type="PROSITE" id="PS00583">
    <property type="entry name" value="PFKB_KINASES_1"/>
    <property type="match status" value="1"/>
</dbReference>
<dbReference type="Pfam" id="PF13412">
    <property type="entry name" value="HTH_24"/>
    <property type="match status" value="1"/>
</dbReference>
<dbReference type="InterPro" id="IPR011611">
    <property type="entry name" value="PfkB_dom"/>
</dbReference>
<keyword evidence="1" id="KW-0808">Transferase</keyword>
<dbReference type="InterPro" id="IPR036390">
    <property type="entry name" value="WH_DNA-bd_sf"/>
</dbReference>
<dbReference type="Proteomes" id="UP000199068">
    <property type="component" value="Unassembled WGS sequence"/>
</dbReference>
<evidence type="ECO:0000256" key="2">
    <source>
        <dbReference type="ARBA" id="ARBA00022777"/>
    </source>
</evidence>
<protein>
    <submittedName>
        <fullName evidence="4">Pseudouridine kinase</fullName>
    </submittedName>
</protein>
<dbReference type="PANTHER" id="PTHR10584">
    <property type="entry name" value="SUGAR KINASE"/>
    <property type="match status" value="1"/>
</dbReference>
<sequence length="364" mass="39969">MTEREKEILDILKENPMISQQELADRLCIARSSIAVHITNLMKKGYIKGKGYILNKSNYVTVIGGSNIDIQGMPNNTLVMFDSNPGKVDISLGGVGRNIADNMCRLGIGTKLISAVGNDLYGNQLLSECKSYGMDTDDCYVSNEIPTSIYVSILNNSNDMQLAISHMDLLEKIDVEYISSKHQFINDSLAIVLDTNLSKEVIEYITSTYSHIPIFVDAVSTAKCMKLKDIIGKFNTIKLNKYEAESLSGIKIDSIDDLNLCAEKLLSQGVEKLFITLGKDGVFCATQETSFKIDGVKIDIINATGAGDAFTAALVYGHLNNFDIEYATNFAVAASLIALSHENTINPNMSVENIEKILKEMILC</sequence>
<dbReference type="InterPro" id="IPR029056">
    <property type="entry name" value="Ribokinase-like"/>
</dbReference>
<dbReference type="Pfam" id="PF00294">
    <property type="entry name" value="PfkB"/>
    <property type="match status" value="1"/>
</dbReference>
<dbReference type="EMBL" id="FNGW01000011">
    <property type="protein sequence ID" value="SDM40428.1"/>
    <property type="molecule type" value="Genomic_DNA"/>
</dbReference>
<feature type="domain" description="Carbohydrate kinase PfkB" evidence="3">
    <location>
        <begin position="59"/>
        <end position="348"/>
    </location>
</feature>
<dbReference type="Gene3D" id="3.40.1190.20">
    <property type="match status" value="1"/>
</dbReference>
<dbReference type="AlphaFoldDB" id="A0A1G9SY96"/>